<dbReference type="STRING" id="507626.LOKO_02356"/>
<dbReference type="OrthoDB" id="5770785at2"/>
<comment type="subcellular location">
    <subcellularLocation>
        <location evidence="1 4">Cytoplasm</location>
    </subcellularLocation>
</comment>
<evidence type="ECO:0000256" key="4">
    <source>
        <dbReference type="HAMAP-Rule" id="MF_02200"/>
    </source>
</evidence>
<evidence type="ECO:0000256" key="1">
    <source>
        <dbReference type="ARBA" id="ARBA00004496"/>
    </source>
</evidence>
<comment type="subunit">
    <text evidence="4">Interacts with the cytoplasmic NapA precursor.</text>
</comment>
<dbReference type="GO" id="GO:0005737">
    <property type="term" value="C:cytoplasm"/>
    <property type="evidence" value="ECO:0007669"/>
    <property type="project" value="UniProtKB-SubCell"/>
</dbReference>
<dbReference type="AlphaFoldDB" id="A0A125R083"/>
<reference evidence="6 7" key="2">
    <citation type="submission" date="2016-02" db="EMBL/GenBank/DDBJ databases">
        <authorList>
            <person name="Wen L."/>
            <person name="He K."/>
            <person name="Yang H."/>
        </authorList>
    </citation>
    <scope>NUCLEOTIDE SEQUENCE [LARGE SCALE GENOMIC DNA]</scope>
    <source>
        <strain evidence="6 7">AGD 8-3</strain>
    </source>
</reference>
<dbReference type="HAMAP" id="MF_02200">
    <property type="entry name" value="NapD"/>
    <property type="match status" value="1"/>
</dbReference>
<dbReference type="Gene3D" id="3.30.70.920">
    <property type="match status" value="1"/>
</dbReference>
<keyword evidence="3 4" id="KW-0143">Chaperone</keyword>
<comment type="similarity">
    <text evidence="4">Belongs to the NapD family.</text>
</comment>
<organism evidence="6 7">
    <name type="scientific">Halomonas chromatireducens</name>
    <dbReference type="NCBI Taxonomy" id="507626"/>
    <lineage>
        <taxon>Bacteria</taxon>
        <taxon>Pseudomonadati</taxon>
        <taxon>Pseudomonadota</taxon>
        <taxon>Gammaproteobacteria</taxon>
        <taxon>Oceanospirillales</taxon>
        <taxon>Halomonadaceae</taxon>
        <taxon>Halomonas</taxon>
    </lineage>
</organism>
<evidence type="ECO:0000256" key="2">
    <source>
        <dbReference type="ARBA" id="ARBA00022490"/>
    </source>
</evidence>
<reference evidence="6 7" key="1">
    <citation type="journal article" date="2016" name="Genome Announc.">
        <title>Draft Genome Sequence of 'Halomonas chromatireducens' Strain AGD 8-3, a Haloalkaliphilic Chromate- and Selenite-Reducing Gammaproteobacterium.</title>
        <authorList>
            <person name="Sharko F.S."/>
            <person name="Shapovalova A.A."/>
            <person name="Tsygankova S.V."/>
            <person name="Komova A.V."/>
            <person name="Boulygina E.S."/>
            <person name="Teslyuk A.B."/>
            <person name="Gotovtsev P.M."/>
            <person name="Namsaraev Z.B."/>
            <person name="Khijniak T.V."/>
            <person name="Nedoluzhko A.V."/>
            <person name="Vasilov R.G."/>
        </authorList>
    </citation>
    <scope>NUCLEOTIDE SEQUENCE [LARGE SCALE GENOMIC DNA]</scope>
    <source>
        <strain evidence="6 7">AGD 8-3</strain>
    </source>
</reference>
<dbReference type="PANTHER" id="PTHR38603">
    <property type="entry name" value="CHAPERONE NAPD"/>
    <property type="match status" value="1"/>
</dbReference>
<name>A0A125R083_9GAMM</name>
<dbReference type="EMBL" id="CP014226">
    <property type="protein sequence ID" value="AMD01416.1"/>
    <property type="molecule type" value="Genomic_DNA"/>
</dbReference>
<evidence type="ECO:0000256" key="5">
    <source>
        <dbReference type="SAM" id="MobiDB-lite"/>
    </source>
</evidence>
<evidence type="ECO:0000313" key="7">
    <source>
        <dbReference type="Proteomes" id="UP000063387"/>
    </source>
</evidence>
<keyword evidence="7" id="KW-1185">Reference proteome</keyword>
<dbReference type="PATRIC" id="fig|507626.3.peg.2349"/>
<evidence type="ECO:0000256" key="3">
    <source>
        <dbReference type="ARBA" id="ARBA00023186"/>
    </source>
</evidence>
<dbReference type="Proteomes" id="UP000063387">
    <property type="component" value="Chromosome"/>
</dbReference>
<evidence type="ECO:0000313" key="6">
    <source>
        <dbReference type="EMBL" id="AMD01416.1"/>
    </source>
</evidence>
<proteinExistence type="inferred from homology"/>
<dbReference type="PANTHER" id="PTHR38603:SF1">
    <property type="entry name" value="CHAPERONE NAPD"/>
    <property type="match status" value="1"/>
</dbReference>
<dbReference type="Pfam" id="PF03927">
    <property type="entry name" value="NapD"/>
    <property type="match status" value="1"/>
</dbReference>
<sequence>MPNDALHIASFLVHVQPEECKTVAQWLAAQPDSEIRAEDPSGKLVVVMESEREGRILDLIDAVQTRPGVLGAALVYHQMLEPGTADEPADSVEQQAPAEGMPT</sequence>
<feature type="region of interest" description="Disordered" evidence="5">
    <location>
        <begin position="81"/>
        <end position="103"/>
    </location>
</feature>
<dbReference type="RefSeq" id="WP_066449302.1">
    <property type="nucleotide sequence ID" value="NZ_CP014226.1"/>
</dbReference>
<comment type="function">
    <text evidence="4">Chaperone for NapA, the catalytic subunit of the periplasmic nitrate reductase. It binds directly and specifically to the twin-arginine signal peptide of NapA, preventing premature interaction with the Tat translocase and premature export.</text>
</comment>
<dbReference type="GO" id="GO:0005048">
    <property type="term" value="F:signal sequence binding"/>
    <property type="evidence" value="ECO:0007669"/>
    <property type="project" value="UniProtKB-UniRule"/>
</dbReference>
<dbReference type="InterPro" id="IPR005623">
    <property type="entry name" value="Chaperone_NapD_NO3_reduct"/>
</dbReference>
<keyword evidence="2 4" id="KW-0963">Cytoplasm</keyword>
<dbReference type="GO" id="GO:0051224">
    <property type="term" value="P:negative regulation of protein transport"/>
    <property type="evidence" value="ECO:0007669"/>
    <property type="project" value="UniProtKB-UniRule"/>
</dbReference>
<dbReference type="KEGG" id="hco:LOKO_02356"/>
<accession>A0A125R083</accession>
<protein>
    <recommendedName>
        <fullName evidence="4">Chaperone NapD</fullName>
    </recommendedName>
    <alternativeName>
        <fullName evidence="4">NapA signal peptide-binding chaperone NapD</fullName>
    </alternativeName>
</protein>
<gene>
    <name evidence="4" type="primary">napD</name>
    <name evidence="6" type="ORF">LOKO_02356</name>
</gene>